<reference evidence="1" key="1">
    <citation type="journal article" date="2014" name="Int. J. Syst. Evol. Microbiol.">
        <title>Complete genome sequence of Corynebacterium casei LMG S-19264T (=DSM 44701T), isolated from a smear-ripened cheese.</title>
        <authorList>
            <consortium name="US DOE Joint Genome Institute (JGI-PGF)"/>
            <person name="Walter F."/>
            <person name="Albersmeier A."/>
            <person name="Kalinowski J."/>
            <person name="Ruckert C."/>
        </authorList>
    </citation>
    <scope>NUCLEOTIDE SEQUENCE</scope>
    <source>
        <strain evidence="1">JCM 19831</strain>
    </source>
</reference>
<accession>A0A917UFL6</accession>
<dbReference type="AlphaFoldDB" id="A0A917UFL6"/>
<evidence type="ECO:0000313" key="2">
    <source>
        <dbReference type="Proteomes" id="UP000642070"/>
    </source>
</evidence>
<dbReference type="Proteomes" id="UP000642070">
    <property type="component" value="Unassembled WGS sequence"/>
</dbReference>
<proteinExistence type="predicted"/>
<protein>
    <submittedName>
        <fullName evidence="1">Uncharacterized protein</fullName>
    </submittedName>
</protein>
<organism evidence="1 2">
    <name type="scientific">Dactylosporangium sucinum</name>
    <dbReference type="NCBI Taxonomy" id="1424081"/>
    <lineage>
        <taxon>Bacteria</taxon>
        <taxon>Bacillati</taxon>
        <taxon>Actinomycetota</taxon>
        <taxon>Actinomycetes</taxon>
        <taxon>Micromonosporales</taxon>
        <taxon>Micromonosporaceae</taxon>
        <taxon>Dactylosporangium</taxon>
    </lineage>
</organism>
<reference evidence="1" key="2">
    <citation type="submission" date="2020-09" db="EMBL/GenBank/DDBJ databases">
        <authorList>
            <person name="Sun Q."/>
            <person name="Ohkuma M."/>
        </authorList>
    </citation>
    <scope>NUCLEOTIDE SEQUENCE</scope>
    <source>
        <strain evidence="1">JCM 19831</strain>
    </source>
</reference>
<dbReference type="RefSeq" id="WP_190257982.1">
    <property type="nucleotide sequence ID" value="NZ_BMPI01000122.1"/>
</dbReference>
<evidence type="ECO:0000313" key="1">
    <source>
        <dbReference type="EMBL" id="GGM88838.1"/>
    </source>
</evidence>
<sequence length="241" mass="26408">MNDFLTHLPDGAVDVVLAAAAQRRYLMNRCRLVTPLVPRLLEETIQKLVADLEAAPRDLGPDELERTRTLVAAAHRIGDERERVRILDGVLARAEGPLPSWYVFGPALLDMLGFAPEEVRRRAVAAALDLCVAQYTDGDPEALIARLHGNELPEALERLRTISDVAKRRLAVAAVLRRAGEVGGRDAVPGLPVLTAWPAATVRADLFTLVAASAWWIRDAAGADGVHETVKAILDVSRWWR</sequence>
<gene>
    <name evidence="1" type="ORF">GCM10007977_108570</name>
</gene>
<keyword evidence="2" id="KW-1185">Reference proteome</keyword>
<comment type="caution">
    <text evidence="1">The sequence shown here is derived from an EMBL/GenBank/DDBJ whole genome shotgun (WGS) entry which is preliminary data.</text>
</comment>
<dbReference type="EMBL" id="BMPI01000122">
    <property type="protein sequence ID" value="GGM88838.1"/>
    <property type="molecule type" value="Genomic_DNA"/>
</dbReference>
<name>A0A917UFL6_9ACTN</name>